<evidence type="ECO:0000256" key="2">
    <source>
        <dbReference type="SAM" id="SignalP"/>
    </source>
</evidence>
<dbReference type="EMBL" id="BMMS01000034">
    <property type="protein sequence ID" value="GGO97675.1"/>
    <property type="molecule type" value="Genomic_DNA"/>
</dbReference>
<reference evidence="4" key="2">
    <citation type="submission" date="2020-09" db="EMBL/GenBank/DDBJ databases">
        <authorList>
            <person name="Sun Q."/>
            <person name="Zhou Y."/>
        </authorList>
    </citation>
    <scope>NUCLEOTIDE SEQUENCE</scope>
    <source>
        <strain evidence="4">CGMCC 4.7201</strain>
    </source>
</reference>
<feature type="signal peptide" evidence="2">
    <location>
        <begin position="1"/>
        <end position="24"/>
    </location>
</feature>
<evidence type="ECO:0000313" key="5">
    <source>
        <dbReference type="Proteomes" id="UP000641932"/>
    </source>
</evidence>
<feature type="chain" id="PRO_5039182725" description="DUF4232 domain-containing protein" evidence="2">
    <location>
        <begin position="25"/>
        <end position="246"/>
    </location>
</feature>
<feature type="region of interest" description="Disordered" evidence="1">
    <location>
        <begin position="28"/>
        <end position="102"/>
    </location>
</feature>
<accession>A0A917ZYN7</accession>
<dbReference type="Proteomes" id="UP000641932">
    <property type="component" value="Unassembled WGS sequence"/>
</dbReference>
<name>A0A917ZYN7_9ACTN</name>
<evidence type="ECO:0000313" key="4">
    <source>
        <dbReference type="EMBL" id="GGO97675.1"/>
    </source>
</evidence>
<keyword evidence="2" id="KW-0732">Signal</keyword>
<dbReference type="Pfam" id="PF14016">
    <property type="entry name" value="DUF4232"/>
    <property type="match status" value="1"/>
</dbReference>
<dbReference type="PROSITE" id="PS51257">
    <property type="entry name" value="PROKAR_LIPOPROTEIN"/>
    <property type="match status" value="1"/>
</dbReference>
<dbReference type="InterPro" id="IPR025326">
    <property type="entry name" value="DUF4232"/>
</dbReference>
<proteinExistence type="predicted"/>
<keyword evidence="5" id="KW-1185">Reference proteome</keyword>
<dbReference type="RefSeq" id="WP_189134972.1">
    <property type="nucleotide sequence ID" value="NZ_BMMS01000034.1"/>
</dbReference>
<feature type="compositionally biased region" description="Low complexity" evidence="1">
    <location>
        <begin position="52"/>
        <end position="63"/>
    </location>
</feature>
<sequence>MRTRRKNTVAAAVAVAALSLGLTACGDSDTDSKGAGSPTAAQTLAGTASKPASGTAGTRSAGTGSAGTGSAGTGSVDPAASQSRTRDTSGGGTASTGSTGTAKVPACTYKDVKITMAKADETPTEHIVLTAANTSGRSCRLFGYPLIAFGDIQTAKDIPAVAKSKPSTPIVLKSGTSAYANVRVALGGVHEDNKVVARFNVNFFGADGPAEGSDVVTAPSGRLAVNEAAAKTGYWTYELRSGADDF</sequence>
<reference evidence="4" key="1">
    <citation type="journal article" date="2014" name="Int. J. Syst. Evol. Microbiol.">
        <title>Complete genome sequence of Corynebacterium casei LMG S-19264T (=DSM 44701T), isolated from a smear-ripened cheese.</title>
        <authorList>
            <consortium name="US DOE Joint Genome Institute (JGI-PGF)"/>
            <person name="Walter F."/>
            <person name="Albersmeier A."/>
            <person name="Kalinowski J."/>
            <person name="Ruckert C."/>
        </authorList>
    </citation>
    <scope>NUCLEOTIDE SEQUENCE</scope>
    <source>
        <strain evidence="4">CGMCC 4.7201</strain>
    </source>
</reference>
<evidence type="ECO:0000256" key="1">
    <source>
        <dbReference type="SAM" id="MobiDB-lite"/>
    </source>
</evidence>
<feature type="domain" description="DUF4232" evidence="3">
    <location>
        <begin position="107"/>
        <end position="235"/>
    </location>
</feature>
<evidence type="ECO:0000259" key="3">
    <source>
        <dbReference type="Pfam" id="PF14016"/>
    </source>
</evidence>
<dbReference type="AlphaFoldDB" id="A0A917ZYN7"/>
<organism evidence="4 5">
    <name type="scientific">Wenjunlia tyrosinilytica</name>
    <dbReference type="NCBI Taxonomy" id="1544741"/>
    <lineage>
        <taxon>Bacteria</taxon>
        <taxon>Bacillati</taxon>
        <taxon>Actinomycetota</taxon>
        <taxon>Actinomycetes</taxon>
        <taxon>Kitasatosporales</taxon>
        <taxon>Streptomycetaceae</taxon>
        <taxon>Wenjunlia</taxon>
    </lineage>
</organism>
<gene>
    <name evidence="4" type="ORF">GCM10012280_60050</name>
</gene>
<comment type="caution">
    <text evidence="4">The sequence shown here is derived from an EMBL/GenBank/DDBJ whole genome shotgun (WGS) entry which is preliminary data.</text>
</comment>
<protein>
    <recommendedName>
        <fullName evidence="3">DUF4232 domain-containing protein</fullName>
    </recommendedName>
</protein>